<reference evidence="2 3" key="1">
    <citation type="journal article" date="2016" name="Sci. Rep.">
        <title>The Dendrobium catenatum Lindl. genome sequence provides insights into polysaccharide synthase, floral development and adaptive evolution.</title>
        <authorList>
            <person name="Zhang G.Q."/>
            <person name="Xu Q."/>
            <person name="Bian C."/>
            <person name="Tsai W.C."/>
            <person name="Yeh C.M."/>
            <person name="Liu K.W."/>
            <person name="Yoshida K."/>
            <person name="Zhang L.S."/>
            <person name="Chang S.B."/>
            <person name="Chen F."/>
            <person name="Shi Y."/>
            <person name="Su Y.Y."/>
            <person name="Zhang Y.Q."/>
            <person name="Chen L.J."/>
            <person name="Yin Y."/>
            <person name="Lin M."/>
            <person name="Huang H."/>
            <person name="Deng H."/>
            <person name="Wang Z.W."/>
            <person name="Zhu S.L."/>
            <person name="Zhao X."/>
            <person name="Deng C."/>
            <person name="Niu S.C."/>
            <person name="Huang J."/>
            <person name="Wang M."/>
            <person name="Liu G.H."/>
            <person name="Yang H.J."/>
            <person name="Xiao X.J."/>
            <person name="Hsiao Y.Y."/>
            <person name="Wu W.L."/>
            <person name="Chen Y.Y."/>
            <person name="Mitsuda N."/>
            <person name="Ohme-Takagi M."/>
            <person name="Luo Y.B."/>
            <person name="Van de Peer Y."/>
            <person name="Liu Z.J."/>
        </authorList>
    </citation>
    <scope>NUCLEOTIDE SEQUENCE [LARGE SCALE GENOMIC DNA]</scope>
    <source>
        <tissue evidence="2">The whole plant</tissue>
    </source>
</reference>
<keyword evidence="3" id="KW-1185">Reference proteome</keyword>
<dbReference type="InterPro" id="IPR044730">
    <property type="entry name" value="RNase_H-like_dom_plant"/>
</dbReference>
<protein>
    <recommendedName>
        <fullName evidence="1">RNase H type-1 domain-containing protein</fullName>
    </recommendedName>
</protein>
<evidence type="ECO:0000313" key="2">
    <source>
        <dbReference type="EMBL" id="PKU70485.1"/>
    </source>
</evidence>
<name>A0A2I0W490_9ASPA</name>
<organism evidence="2 3">
    <name type="scientific">Dendrobium catenatum</name>
    <dbReference type="NCBI Taxonomy" id="906689"/>
    <lineage>
        <taxon>Eukaryota</taxon>
        <taxon>Viridiplantae</taxon>
        <taxon>Streptophyta</taxon>
        <taxon>Embryophyta</taxon>
        <taxon>Tracheophyta</taxon>
        <taxon>Spermatophyta</taxon>
        <taxon>Magnoliopsida</taxon>
        <taxon>Liliopsida</taxon>
        <taxon>Asparagales</taxon>
        <taxon>Orchidaceae</taxon>
        <taxon>Epidendroideae</taxon>
        <taxon>Malaxideae</taxon>
        <taxon>Dendrobiinae</taxon>
        <taxon>Dendrobium</taxon>
    </lineage>
</organism>
<dbReference type="CDD" id="cd06222">
    <property type="entry name" value="RNase_H_like"/>
    <property type="match status" value="1"/>
</dbReference>
<dbReference type="GO" id="GO:0003676">
    <property type="term" value="F:nucleic acid binding"/>
    <property type="evidence" value="ECO:0007669"/>
    <property type="project" value="InterPro"/>
</dbReference>
<dbReference type="AlphaFoldDB" id="A0A2I0W490"/>
<dbReference type="InterPro" id="IPR002156">
    <property type="entry name" value="RNaseH_domain"/>
</dbReference>
<gene>
    <name evidence="2" type="ORF">MA16_Dca013521</name>
</gene>
<reference evidence="2 3" key="2">
    <citation type="journal article" date="2017" name="Nature">
        <title>The Apostasia genome and the evolution of orchids.</title>
        <authorList>
            <person name="Zhang G.Q."/>
            <person name="Liu K.W."/>
            <person name="Li Z."/>
            <person name="Lohaus R."/>
            <person name="Hsiao Y.Y."/>
            <person name="Niu S.C."/>
            <person name="Wang J.Y."/>
            <person name="Lin Y.C."/>
            <person name="Xu Q."/>
            <person name="Chen L.J."/>
            <person name="Yoshida K."/>
            <person name="Fujiwara S."/>
            <person name="Wang Z.W."/>
            <person name="Zhang Y.Q."/>
            <person name="Mitsuda N."/>
            <person name="Wang M."/>
            <person name="Liu G.H."/>
            <person name="Pecoraro L."/>
            <person name="Huang H.X."/>
            <person name="Xiao X.J."/>
            <person name="Lin M."/>
            <person name="Wu X.Y."/>
            <person name="Wu W.L."/>
            <person name="Chen Y.Y."/>
            <person name="Chang S.B."/>
            <person name="Sakamoto S."/>
            <person name="Ohme-Takagi M."/>
            <person name="Yagi M."/>
            <person name="Zeng S.J."/>
            <person name="Shen C.Y."/>
            <person name="Yeh C.M."/>
            <person name="Luo Y.B."/>
            <person name="Tsai W.C."/>
            <person name="Van de Peer Y."/>
            <person name="Liu Z.J."/>
        </authorList>
    </citation>
    <scope>NUCLEOTIDE SEQUENCE [LARGE SCALE GENOMIC DNA]</scope>
    <source>
        <tissue evidence="2">The whole plant</tissue>
    </source>
</reference>
<proteinExistence type="predicted"/>
<dbReference type="InterPro" id="IPR053151">
    <property type="entry name" value="RNase_H-like"/>
</dbReference>
<evidence type="ECO:0000313" key="3">
    <source>
        <dbReference type="Proteomes" id="UP000233837"/>
    </source>
</evidence>
<dbReference type="Pfam" id="PF13456">
    <property type="entry name" value="RVT_3"/>
    <property type="match status" value="1"/>
</dbReference>
<dbReference type="GO" id="GO:0004523">
    <property type="term" value="F:RNA-DNA hybrid ribonuclease activity"/>
    <property type="evidence" value="ECO:0007669"/>
    <property type="project" value="InterPro"/>
</dbReference>
<dbReference type="Proteomes" id="UP000233837">
    <property type="component" value="Unassembled WGS sequence"/>
</dbReference>
<accession>A0A2I0W490</accession>
<evidence type="ECO:0000259" key="1">
    <source>
        <dbReference type="Pfam" id="PF13456"/>
    </source>
</evidence>
<sequence>MPVEETVATDGRRRSIVDWSSDYSVNSNSNKFHPLKIYEPTSVSVNVSTPVSGKGKQILKEDLFPSSLKDKIVKDDSSTSGGIGGVIRDNKGRFLCTYGSSCLHWYISQLELYSILSLKNFLQRWILEAKIIIIEGDNYNVINFIRNLVNKGDFKVDLGKGIDFSFLKEFNQILFHCVNRNGNKLADSIPHFISLLKDESDSIAIT</sequence>
<dbReference type="EMBL" id="KZ502937">
    <property type="protein sequence ID" value="PKU70485.1"/>
    <property type="molecule type" value="Genomic_DNA"/>
</dbReference>
<dbReference type="PANTHER" id="PTHR47723:SF22">
    <property type="entry name" value="RNASE H TYPE-1 DOMAIN-CONTAINING PROTEIN"/>
    <property type="match status" value="1"/>
</dbReference>
<dbReference type="PANTHER" id="PTHR47723">
    <property type="entry name" value="OS05G0353850 PROTEIN"/>
    <property type="match status" value="1"/>
</dbReference>
<feature type="domain" description="RNase H type-1" evidence="1">
    <location>
        <begin position="77"/>
        <end position="188"/>
    </location>
</feature>